<evidence type="ECO:0000256" key="1">
    <source>
        <dbReference type="SAM" id="SignalP"/>
    </source>
</evidence>
<reference evidence="4" key="1">
    <citation type="journal article" date="2019" name="Int. J. Syst. Evol. Microbiol.">
        <title>The Global Catalogue of Microorganisms (GCM) 10K type strain sequencing project: providing services to taxonomists for standard genome sequencing and annotation.</title>
        <authorList>
            <consortium name="The Broad Institute Genomics Platform"/>
            <consortium name="The Broad Institute Genome Sequencing Center for Infectious Disease"/>
            <person name="Wu L."/>
            <person name="Ma J."/>
        </authorList>
    </citation>
    <scope>NUCLEOTIDE SEQUENCE [LARGE SCALE GENOMIC DNA]</scope>
    <source>
        <strain evidence="4">JCM 17858</strain>
    </source>
</reference>
<gene>
    <name evidence="3" type="ORF">GCM10023173_13850</name>
</gene>
<comment type="caution">
    <text evidence="3">The sequence shown here is derived from an EMBL/GenBank/DDBJ whole genome shotgun (WGS) entry which is preliminary data.</text>
</comment>
<accession>A0ABP8R1P5</accession>
<dbReference type="PROSITE" id="PS51257">
    <property type="entry name" value="PROKAR_LIPOPROTEIN"/>
    <property type="match status" value="1"/>
</dbReference>
<evidence type="ECO:0000313" key="4">
    <source>
        <dbReference type="Proteomes" id="UP001500394"/>
    </source>
</evidence>
<sequence length="561" mass="60716">MKTLINYILSFLVLGQLVCSCAKPNYVAPNDDSIIKDFYATLEGKGRERLFESTISNDTIYVNIDYYYPIDSDNEVDLSKILLKASVPVDAKIEPSLEGFTDLNNPLHITVTAGDGTQSKYVVVANKKGNTDVFAATLYYEDVLGATQEVSAIILGTNINFSLVPGTVLNNPRVIYTINRHASASIPNGGAVNLDNDVPFVVTSAGNARKTYTMKVVEAKKLAKGIRPGSAKVMFAKKLKDDLGLPDDHLTTGLAVSGKYLVINTRNRNSIYLNGVTGQKEGEVDMTGFIGSLRNFYATSDNAGNILVCNLTTNDGNTFMIYKVTSVNATPQPFISWNTGGRGFGRKFSVVGDINQNAIITAPLVGNATQNSFARWQVSNGQLVSQTPDIIDINGYAWNWNNADVKYMTPSLSSDYYVVGYNPSTNNLGKVSGQNHSVTSANTTLNTNFIVNSVDYIEFNNGKYVAYNHVNGFNWGSADQVFLLDAEMPLVGDPSSATAPTNLIWAASKGAYGPNAASAATNTNGTGDVVMAVSENGYFLYLYFMFTNGYVVGVQFDCIDI</sequence>
<dbReference type="InterPro" id="IPR032186">
    <property type="entry name" value="DUF5018"/>
</dbReference>
<keyword evidence="1" id="KW-0732">Signal</keyword>
<dbReference type="Pfam" id="PF16410">
    <property type="entry name" value="DUF5018"/>
    <property type="match status" value="1"/>
</dbReference>
<proteinExistence type="predicted"/>
<protein>
    <recommendedName>
        <fullName evidence="2">DUF5018 domain-containing protein</fullName>
    </recommendedName>
</protein>
<name>A0ABP8R1P5_9SPHI</name>
<dbReference type="Proteomes" id="UP001500394">
    <property type="component" value="Unassembled WGS sequence"/>
</dbReference>
<feature type="domain" description="DUF5018" evidence="2">
    <location>
        <begin position="13"/>
        <end position="354"/>
    </location>
</feature>
<organism evidence="3 4">
    <name type="scientific">Sphingobacterium thermophilum</name>
    <dbReference type="NCBI Taxonomy" id="768534"/>
    <lineage>
        <taxon>Bacteria</taxon>
        <taxon>Pseudomonadati</taxon>
        <taxon>Bacteroidota</taxon>
        <taxon>Sphingobacteriia</taxon>
        <taxon>Sphingobacteriales</taxon>
        <taxon>Sphingobacteriaceae</taxon>
        <taxon>Sphingobacterium</taxon>
    </lineage>
</organism>
<feature type="signal peptide" evidence="1">
    <location>
        <begin position="1"/>
        <end position="22"/>
    </location>
</feature>
<evidence type="ECO:0000313" key="3">
    <source>
        <dbReference type="EMBL" id="GAA4515695.1"/>
    </source>
</evidence>
<dbReference type="Gene3D" id="2.60.40.2340">
    <property type="match status" value="1"/>
</dbReference>
<evidence type="ECO:0000259" key="2">
    <source>
        <dbReference type="Pfam" id="PF16410"/>
    </source>
</evidence>
<feature type="chain" id="PRO_5045392954" description="DUF5018 domain-containing protein" evidence="1">
    <location>
        <begin position="23"/>
        <end position="561"/>
    </location>
</feature>
<dbReference type="RefSeq" id="WP_345066590.1">
    <property type="nucleotide sequence ID" value="NZ_BAABGR010000015.1"/>
</dbReference>
<keyword evidence="4" id="KW-1185">Reference proteome</keyword>
<dbReference type="EMBL" id="BAABGR010000015">
    <property type="protein sequence ID" value="GAA4515695.1"/>
    <property type="molecule type" value="Genomic_DNA"/>
</dbReference>